<protein>
    <submittedName>
        <fullName evidence="1">DUF2256 domain-containing protein</fullName>
    </submittedName>
</protein>
<dbReference type="Pfam" id="PF10013">
    <property type="entry name" value="DUF2256"/>
    <property type="match status" value="1"/>
</dbReference>
<evidence type="ECO:0000313" key="1">
    <source>
        <dbReference type="EMBL" id="MFC5194845.1"/>
    </source>
</evidence>
<dbReference type="Proteomes" id="UP001596162">
    <property type="component" value="Unassembled WGS sequence"/>
</dbReference>
<sequence>MKKSDLPKKICPVCQIPFSWRKKWRNNWEHVIYCSERCKRNKTHIH</sequence>
<organism evidence="1 2">
    <name type="scientific">Bizionia hallyeonensis</name>
    <dbReference type="NCBI Taxonomy" id="1123757"/>
    <lineage>
        <taxon>Bacteria</taxon>
        <taxon>Pseudomonadati</taxon>
        <taxon>Bacteroidota</taxon>
        <taxon>Flavobacteriia</taxon>
        <taxon>Flavobacteriales</taxon>
        <taxon>Flavobacteriaceae</taxon>
        <taxon>Bizionia</taxon>
    </lineage>
</organism>
<dbReference type="PANTHER" id="PTHR37463">
    <property type="entry name" value="GSL3115 PROTEIN"/>
    <property type="match status" value="1"/>
</dbReference>
<proteinExistence type="predicted"/>
<dbReference type="PANTHER" id="PTHR37463:SF1">
    <property type="entry name" value="DUF2256 DOMAIN-CONTAINING PROTEIN"/>
    <property type="match status" value="1"/>
</dbReference>
<accession>A0ABW0C6E9</accession>
<name>A0ABW0C6E9_9FLAO</name>
<gene>
    <name evidence="1" type="ORF">ACFPH8_05845</name>
</gene>
<dbReference type="EMBL" id="JBHSLA010000002">
    <property type="protein sequence ID" value="MFC5194845.1"/>
    <property type="molecule type" value="Genomic_DNA"/>
</dbReference>
<reference evidence="2" key="1">
    <citation type="journal article" date="2019" name="Int. J. Syst. Evol. Microbiol.">
        <title>The Global Catalogue of Microorganisms (GCM) 10K type strain sequencing project: providing services to taxonomists for standard genome sequencing and annotation.</title>
        <authorList>
            <consortium name="The Broad Institute Genomics Platform"/>
            <consortium name="The Broad Institute Genome Sequencing Center for Infectious Disease"/>
            <person name="Wu L."/>
            <person name="Ma J."/>
        </authorList>
    </citation>
    <scope>NUCLEOTIDE SEQUENCE [LARGE SCALE GENOMIC DNA]</scope>
    <source>
        <strain evidence="2">JCM 17978</strain>
    </source>
</reference>
<dbReference type="RefSeq" id="WP_376859261.1">
    <property type="nucleotide sequence ID" value="NZ_JBHSLA010000002.1"/>
</dbReference>
<keyword evidence="2" id="KW-1185">Reference proteome</keyword>
<evidence type="ECO:0000313" key="2">
    <source>
        <dbReference type="Proteomes" id="UP001596162"/>
    </source>
</evidence>
<comment type="caution">
    <text evidence="1">The sequence shown here is derived from an EMBL/GenBank/DDBJ whole genome shotgun (WGS) entry which is preliminary data.</text>
</comment>
<dbReference type="PIRSF" id="PIRSF037205">
    <property type="entry name" value="UCP037205"/>
    <property type="match status" value="1"/>
</dbReference>
<dbReference type="InterPro" id="IPR017136">
    <property type="entry name" value="UCP037205"/>
</dbReference>